<organism evidence="1 2">
    <name type="scientific">Amycolatopsis minnesotensis</name>
    <dbReference type="NCBI Taxonomy" id="337894"/>
    <lineage>
        <taxon>Bacteria</taxon>
        <taxon>Bacillati</taxon>
        <taxon>Actinomycetota</taxon>
        <taxon>Actinomycetes</taxon>
        <taxon>Pseudonocardiales</taxon>
        <taxon>Pseudonocardiaceae</taxon>
        <taxon>Amycolatopsis</taxon>
    </lineage>
</organism>
<proteinExistence type="predicted"/>
<keyword evidence="2" id="KW-1185">Reference proteome</keyword>
<dbReference type="EMBL" id="BAAANN010000003">
    <property type="protein sequence ID" value="GAA1945204.1"/>
    <property type="molecule type" value="Genomic_DNA"/>
</dbReference>
<dbReference type="RefSeq" id="WP_344414139.1">
    <property type="nucleotide sequence ID" value="NZ_BAAANN010000003.1"/>
</dbReference>
<dbReference type="Proteomes" id="UP001501116">
    <property type="component" value="Unassembled WGS sequence"/>
</dbReference>
<name>A0ABN2Q8F1_9PSEU</name>
<comment type="caution">
    <text evidence="1">The sequence shown here is derived from an EMBL/GenBank/DDBJ whole genome shotgun (WGS) entry which is preliminary data.</text>
</comment>
<gene>
    <name evidence="1" type="ORF">GCM10009754_11320</name>
</gene>
<evidence type="ECO:0000313" key="2">
    <source>
        <dbReference type="Proteomes" id="UP001501116"/>
    </source>
</evidence>
<protein>
    <submittedName>
        <fullName evidence="1">Uncharacterized protein</fullName>
    </submittedName>
</protein>
<accession>A0ABN2Q8F1</accession>
<reference evidence="1 2" key="1">
    <citation type="journal article" date="2019" name="Int. J. Syst. Evol. Microbiol.">
        <title>The Global Catalogue of Microorganisms (GCM) 10K type strain sequencing project: providing services to taxonomists for standard genome sequencing and annotation.</title>
        <authorList>
            <consortium name="The Broad Institute Genomics Platform"/>
            <consortium name="The Broad Institute Genome Sequencing Center for Infectious Disease"/>
            <person name="Wu L."/>
            <person name="Ma J."/>
        </authorList>
    </citation>
    <scope>NUCLEOTIDE SEQUENCE [LARGE SCALE GENOMIC DNA]</scope>
    <source>
        <strain evidence="1 2">JCM 14545</strain>
    </source>
</reference>
<sequence length="99" mass="9883">MNPTPVPPPDCVDVDAVGEVHVGVTKLLELLEDAGSGSDAVLAACAACLEATRSVTSVATGQQDPATGCQEALHAANAASLAIRFALVENADARRAAAS</sequence>
<evidence type="ECO:0000313" key="1">
    <source>
        <dbReference type="EMBL" id="GAA1945204.1"/>
    </source>
</evidence>